<protein>
    <recommendedName>
        <fullName evidence="3">Delta-60 repeat domain-containing protein</fullName>
    </recommendedName>
</protein>
<organism evidence="1 2">
    <name type="scientific">Pseudomonas eucalypticola</name>
    <dbReference type="NCBI Taxonomy" id="2599595"/>
    <lineage>
        <taxon>Bacteria</taxon>
        <taxon>Pseudomonadati</taxon>
        <taxon>Pseudomonadota</taxon>
        <taxon>Gammaproteobacteria</taxon>
        <taxon>Pseudomonadales</taxon>
        <taxon>Pseudomonadaceae</taxon>
        <taxon>Pseudomonas</taxon>
    </lineage>
</organism>
<dbReference type="Proteomes" id="UP000509568">
    <property type="component" value="Chromosome"/>
</dbReference>
<dbReference type="AlphaFoldDB" id="A0A7D5H463"/>
<dbReference type="EMBL" id="CP056030">
    <property type="protein sequence ID" value="QKZ03443.1"/>
    <property type="molecule type" value="Genomic_DNA"/>
</dbReference>
<evidence type="ECO:0000313" key="1">
    <source>
        <dbReference type="EMBL" id="QKZ03443.1"/>
    </source>
</evidence>
<dbReference type="KEGG" id="pez:HWQ56_06430"/>
<sequence length="864" mass="92973">MHTKRAAERALPGDLDTSFNSTGEVHRPFSGVGLGASAYKDSVCLTSRRSVTGTDGVFEVWVTNLAGQALKSWEGKFSAAGFPGYARAVELPNRQFLVYGRDDHNPGGGGRVSQVALALYDSNRQLVDTFGTKGVLLLDAGGEAAALALPVDVALVPRKDSDEVDFIVACYRYVWKVTSGGKLDDGFGDSDRINFYLGPQSSTRASSVTVLRNGKIMLAGALRQSSNGDHHACVRKVDQTGKPDDSFAIYVDSGPGDPLDIGLLELANGKLLVYYKSPMTYCSMRVLNADGSVDTGFDSEMLQWPKTGDRPDGFLSRWVGAINGKNGAVFLIGETPDGMIMASVTAAGKPDTAFAPSGYKRLGTAYIVESFAHFQPDNKVVVSQHRSMNFPGGTGQPFFYRYHAADGEGGGPGPEGQLRLDPEFNQTGKFLGRLGTQRSTSVSAGEDYLCLSAVDEEPTSNHAYYLYITDYQGVERVSEPATGNLPGGGPTLTVHGRYVPSSDSEPREYILVDGICEVTTDHGLSEKFAASGHFANGINQQKVKEDGKPNSDWTVIPATSEHLFEMDQPWRTTERRLIHPATGHALNATRLAGATLQRNDQKTWIYRPCRRGLQKVDTQGAFDEFYGSGQGFAPVDYYPGTKSQFTTVSAVVFPDHQAVVLGYALSVEQGTPLGIAVARLSATGQLVPGENAGNFNIISTLSIDNLDRQTEIGGLLKRPGNGTVSFLYDPVRKQTVLVALNERNGYDKHFLGGHELRMERFRAYAGHVDAAGAITLVGASIDDAGEPLDGVVLASVLADGTLDKRFGEYGISDNMAAGIAVDVTVQANKRILVAARLEQGPCFMRFTLEPEETESVSSQLDPFI</sequence>
<gene>
    <name evidence="1" type="ORF">HWQ56_06430</name>
</gene>
<evidence type="ECO:0008006" key="3">
    <source>
        <dbReference type="Google" id="ProtNLM"/>
    </source>
</evidence>
<dbReference type="Gene3D" id="2.80.10.50">
    <property type="match status" value="1"/>
</dbReference>
<reference evidence="1 2" key="1">
    <citation type="submission" date="2020-06" db="EMBL/GenBank/DDBJ databases">
        <title>Pseudomonas eucalypticola sp. nov., an endophyte of Eucalyptus dunnii leaves with biocontrol ability of eucalyptus leaf blight.</title>
        <authorList>
            <person name="Liu Y."/>
            <person name="Song Z."/>
            <person name="Zeng H."/>
            <person name="Lu M."/>
            <person name="Wang X."/>
            <person name="Lian X."/>
            <person name="Zhang Q."/>
        </authorList>
    </citation>
    <scope>NUCLEOTIDE SEQUENCE [LARGE SCALE GENOMIC DNA]</scope>
    <source>
        <strain evidence="1 2">NP-1</strain>
    </source>
</reference>
<dbReference type="RefSeq" id="WP_176570055.1">
    <property type="nucleotide sequence ID" value="NZ_CP056030.1"/>
</dbReference>
<proteinExistence type="predicted"/>
<evidence type="ECO:0000313" key="2">
    <source>
        <dbReference type="Proteomes" id="UP000509568"/>
    </source>
</evidence>
<name>A0A7D5H463_9PSED</name>
<accession>A0A7D5H463</accession>
<keyword evidence="2" id="KW-1185">Reference proteome</keyword>